<evidence type="ECO:0000313" key="5">
    <source>
        <dbReference type="EMBL" id="KZE11761.1"/>
    </source>
</evidence>
<gene>
    <name evidence="5" type="ORF">AVT10_03820</name>
</gene>
<dbReference type="Gene3D" id="1.20.1440.100">
    <property type="entry name" value="SG protein - dephosphorylation function"/>
    <property type="match status" value="1"/>
</dbReference>
<evidence type="ECO:0000256" key="2">
    <source>
        <dbReference type="ARBA" id="ARBA00022801"/>
    </source>
</evidence>
<evidence type="ECO:0000313" key="6">
    <source>
        <dbReference type="Proteomes" id="UP000076609"/>
    </source>
</evidence>
<keyword evidence="3" id="KW-0460">Magnesium</keyword>
<organism evidence="5 6">
    <name type="scientific">Sphingomonas hankookensis</name>
    <dbReference type="NCBI Taxonomy" id="563996"/>
    <lineage>
        <taxon>Bacteria</taxon>
        <taxon>Pseudomonadati</taxon>
        <taxon>Pseudomonadota</taxon>
        <taxon>Alphaproteobacteria</taxon>
        <taxon>Sphingomonadales</taxon>
        <taxon>Sphingomonadaceae</taxon>
        <taxon>Sphingomonas</taxon>
    </lineage>
</organism>
<dbReference type="Gene3D" id="3.40.50.1000">
    <property type="entry name" value="HAD superfamily/HAD-like"/>
    <property type="match status" value="1"/>
</dbReference>
<dbReference type="Pfam" id="PF12710">
    <property type="entry name" value="HAD"/>
    <property type="match status" value="1"/>
</dbReference>
<keyword evidence="4" id="KW-1133">Transmembrane helix</keyword>
<keyword evidence="4" id="KW-0472">Membrane</keyword>
<evidence type="ECO:0000256" key="1">
    <source>
        <dbReference type="ARBA" id="ARBA00022723"/>
    </source>
</evidence>
<dbReference type="InterPro" id="IPR036412">
    <property type="entry name" value="HAD-like_sf"/>
</dbReference>
<dbReference type="InterPro" id="IPR050582">
    <property type="entry name" value="HAD-like_SerB"/>
</dbReference>
<dbReference type="NCBIfam" id="TIGR01488">
    <property type="entry name" value="HAD-SF-IB"/>
    <property type="match status" value="1"/>
</dbReference>
<comment type="caution">
    <text evidence="5">The sequence shown here is derived from an EMBL/GenBank/DDBJ whole genome shotgun (WGS) entry which is preliminary data.</text>
</comment>
<reference evidence="6" key="1">
    <citation type="submission" date="2016-01" db="EMBL/GenBank/DDBJ databases">
        <title>Draft genome of Chromobacterium sp. F49.</title>
        <authorList>
            <person name="Hong K.W."/>
        </authorList>
    </citation>
    <scope>NUCLEOTIDE SEQUENCE [LARGE SCALE GENOMIC DNA]</scope>
    <source>
        <strain evidence="6">CN3</strain>
    </source>
</reference>
<dbReference type="EMBL" id="LQQO01000034">
    <property type="protein sequence ID" value="KZE11761.1"/>
    <property type="molecule type" value="Genomic_DNA"/>
</dbReference>
<keyword evidence="6" id="KW-1185">Reference proteome</keyword>
<sequence>MGHRDLAIYDMDKTITRVATWTPFLRHALKERGRGALWLLPIAGIAVAGYALKFYGRDRLKEMTHRLVLGRAVPDARLIETARAFARATVATGLLNGAKARIEADRAEGRMLVLATASYRFYAQEIAQLLGFDAVIATDCARGDTGDVLARIDGENCYGAAKLRAIEAWAQGQGIARGDVAVRFYSDHVSDAPVFEWADEPFPVNAHAPLKALARRRGWPVLDWRK</sequence>
<dbReference type="PANTHER" id="PTHR43344">
    <property type="entry name" value="PHOSPHOSERINE PHOSPHATASE"/>
    <property type="match status" value="1"/>
</dbReference>
<keyword evidence="4" id="KW-0812">Transmembrane</keyword>
<dbReference type="SUPFAM" id="SSF56784">
    <property type="entry name" value="HAD-like"/>
    <property type="match status" value="1"/>
</dbReference>
<feature type="transmembrane region" description="Helical" evidence="4">
    <location>
        <begin position="35"/>
        <end position="56"/>
    </location>
</feature>
<dbReference type="InterPro" id="IPR006385">
    <property type="entry name" value="HAD_hydro_SerB1"/>
</dbReference>
<evidence type="ECO:0000256" key="4">
    <source>
        <dbReference type="SAM" id="Phobius"/>
    </source>
</evidence>
<dbReference type="InterPro" id="IPR023214">
    <property type="entry name" value="HAD_sf"/>
</dbReference>
<keyword evidence="2" id="KW-0378">Hydrolase</keyword>
<proteinExistence type="predicted"/>
<dbReference type="NCBIfam" id="TIGR01490">
    <property type="entry name" value="HAD-SF-IB-hyp1"/>
    <property type="match status" value="1"/>
</dbReference>
<dbReference type="PANTHER" id="PTHR43344:SF13">
    <property type="entry name" value="PHOSPHATASE RV3661-RELATED"/>
    <property type="match status" value="1"/>
</dbReference>
<protein>
    <submittedName>
        <fullName evidence="5">Haloacid dehalogenase</fullName>
    </submittedName>
</protein>
<evidence type="ECO:0000256" key="3">
    <source>
        <dbReference type="ARBA" id="ARBA00022842"/>
    </source>
</evidence>
<accession>A0ABR5YAC7</accession>
<dbReference type="Proteomes" id="UP000076609">
    <property type="component" value="Unassembled WGS sequence"/>
</dbReference>
<keyword evidence="1" id="KW-0479">Metal-binding</keyword>
<name>A0ABR5YAC7_9SPHN</name>